<dbReference type="PROSITE" id="PS51755">
    <property type="entry name" value="OMPR_PHOB"/>
    <property type="match status" value="1"/>
</dbReference>
<organism evidence="6 7">
    <name type="scientific">Streptomyces inusitatus</name>
    <dbReference type="NCBI Taxonomy" id="68221"/>
    <lineage>
        <taxon>Bacteria</taxon>
        <taxon>Bacillati</taxon>
        <taxon>Actinomycetota</taxon>
        <taxon>Actinomycetes</taxon>
        <taxon>Kitasatosporales</taxon>
        <taxon>Streptomycetaceae</taxon>
        <taxon>Streptomyces</taxon>
    </lineage>
</organism>
<dbReference type="PANTHER" id="PTHR48111:SF36">
    <property type="entry name" value="TRANSCRIPTIONAL REGULATORY PROTEIN CUTR"/>
    <property type="match status" value="1"/>
</dbReference>
<feature type="domain" description="OmpR/PhoB-type" evidence="5">
    <location>
        <begin position="141"/>
        <end position="234"/>
    </location>
</feature>
<dbReference type="CDD" id="cd00383">
    <property type="entry name" value="trans_reg_C"/>
    <property type="match status" value="1"/>
</dbReference>
<dbReference type="InterPro" id="IPR039420">
    <property type="entry name" value="WalR-like"/>
</dbReference>
<dbReference type="SMART" id="SM00448">
    <property type="entry name" value="REC"/>
    <property type="match status" value="1"/>
</dbReference>
<dbReference type="InterPro" id="IPR011006">
    <property type="entry name" value="CheY-like_superfamily"/>
</dbReference>
<accession>A0A918PMM6</accession>
<comment type="caution">
    <text evidence="6">The sequence shown here is derived from an EMBL/GenBank/DDBJ whole genome shotgun (WGS) entry which is preliminary data.</text>
</comment>
<evidence type="ECO:0000259" key="5">
    <source>
        <dbReference type="PROSITE" id="PS51755"/>
    </source>
</evidence>
<dbReference type="GO" id="GO:0032993">
    <property type="term" value="C:protein-DNA complex"/>
    <property type="evidence" value="ECO:0007669"/>
    <property type="project" value="TreeGrafter"/>
</dbReference>
<dbReference type="Pfam" id="PF00486">
    <property type="entry name" value="Trans_reg_C"/>
    <property type="match status" value="1"/>
</dbReference>
<dbReference type="Proteomes" id="UP000630936">
    <property type="component" value="Unassembled WGS sequence"/>
</dbReference>
<dbReference type="Gene3D" id="3.40.50.2300">
    <property type="match status" value="1"/>
</dbReference>
<dbReference type="Pfam" id="PF00072">
    <property type="entry name" value="Response_reg"/>
    <property type="match status" value="1"/>
</dbReference>
<gene>
    <name evidence="6" type="ORF">GCM10010387_04120</name>
</gene>
<proteinExistence type="predicted"/>
<dbReference type="Gene3D" id="6.10.250.690">
    <property type="match status" value="1"/>
</dbReference>
<dbReference type="EMBL" id="BMWG01000001">
    <property type="protein sequence ID" value="GGZ15019.1"/>
    <property type="molecule type" value="Genomic_DNA"/>
</dbReference>
<evidence type="ECO:0000259" key="4">
    <source>
        <dbReference type="PROSITE" id="PS50110"/>
    </source>
</evidence>
<dbReference type="GO" id="GO:0005829">
    <property type="term" value="C:cytosol"/>
    <property type="evidence" value="ECO:0007669"/>
    <property type="project" value="TreeGrafter"/>
</dbReference>
<keyword evidence="1 3" id="KW-0238">DNA-binding</keyword>
<dbReference type="InterPro" id="IPR001867">
    <property type="entry name" value="OmpR/PhoB-type_DNA-bd"/>
</dbReference>
<dbReference type="GO" id="GO:0000156">
    <property type="term" value="F:phosphorelay response regulator activity"/>
    <property type="evidence" value="ECO:0007669"/>
    <property type="project" value="TreeGrafter"/>
</dbReference>
<dbReference type="InterPro" id="IPR036388">
    <property type="entry name" value="WH-like_DNA-bd_sf"/>
</dbReference>
<reference evidence="6" key="1">
    <citation type="journal article" date="2014" name="Int. J. Syst. Evol. Microbiol.">
        <title>Complete genome sequence of Corynebacterium casei LMG S-19264T (=DSM 44701T), isolated from a smear-ripened cheese.</title>
        <authorList>
            <consortium name="US DOE Joint Genome Institute (JGI-PGF)"/>
            <person name="Walter F."/>
            <person name="Albersmeier A."/>
            <person name="Kalinowski J."/>
            <person name="Ruckert C."/>
        </authorList>
    </citation>
    <scope>NUCLEOTIDE SEQUENCE</scope>
    <source>
        <strain evidence="6">JCM 4988</strain>
    </source>
</reference>
<evidence type="ECO:0000256" key="3">
    <source>
        <dbReference type="PROSITE-ProRule" id="PRU01091"/>
    </source>
</evidence>
<name>A0A918PMM6_9ACTN</name>
<dbReference type="AlphaFoldDB" id="A0A918PMM6"/>
<keyword evidence="2" id="KW-0597">Phosphoprotein</keyword>
<dbReference type="GO" id="GO:0000976">
    <property type="term" value="F:transcription cis-regulatory region binding"/>
    <property type="evidence" value="ECO:0007669"/>
    <property type="project" value="TreeGrafter"/>
</dbReference>
<evidence type="ECO:0000313" key="7">
    <source>
        <dbReference type="Proteomes" id="UP000630936"/>
    </source>
</evidence>
<dbReference type="PROSITE" id="PS50110">
    <property type="entry name" value="RESPONSE_REGULATORY"/>
    <property type="match status" value="1"/>
</dbReference>
<dbReference type="SMART" id="SM00862">
    <property type="entry name" value="Trans_reg_C"/>
    <property type="match status" value="1"/>
</dbReference>
<keyword evidence="7" id="KW-1185">Reference proteome</keyword>
<feature type="modified residue" description="4-aspartylphosphate" evidence="2">
    <location>
        <position position="69"/>
    </location>
</feature>
<dbReference type="Gene3D" id="1.10.10.10">
    <property type="entry name" value="Winged helix-like DNA-binding domain superfamily/Winged helix DNA-binding domain"/>
    <property type="match status" value="1"/>
</dbReference>
<dbReference type="InterPro" id="IPR001789">
    <property type="entry name" value="Sig_transdc_resp-reg_receiver"/>
</dbReference>
<sequence length="234" mass="25350">MCDRRPGKILRDTTEGRAMRVLVVEDQTELAASVARVLRRAGMAVDVVHDGSEALERCSLVEYDVVVLDRDIPGVHGDEVCRTLVADATSRVLMLTASGTIADRVEGLSLGADDYLPKPFAYAELIARIRAIGRRSQPALPPILVHGDLSLDPGKRIATRGGEDLALSPKELAVLEYLLTARGRAVSAEELLERVWDEAADPFTTTVKATVSRLRSKLGSPALIDTVPRGGYRI</sequence>
<feature type="domain" description="Response regulatory" evidence="4">
    <location>
        <begin position="20"/>
        <end position="133"/>
    </location>
</feature>
<evidence type="ECO:0000256" key="2">
    <source>
        <dbReference type="PROSITE-ProRule" id="PRU00169"/>
    </source>
</evidence>
<reference evidence="6" key="2">
    <citation type="submission" date="2020-09" db="EMBL/GenBank/DDBJ databases">
        <authorList>
            <person name="Sun Q."/>
            <person name="Ohkuma M."/>
        </authorList>
    </citation>
    <scope>NUCLEOTIDE SEQUENCE</scope>
    <source>
        <strain evidence="6">JCM 4988</strain>
    </source>
</reference>
<evidence type="ECO:0000256" key="1">
    <source>
        <dbReference type="ARBA" id="ARBA00023125"/>
    </source>
</evidence>
<protein>
    <submittedName>
        <fullName evidence="6">DNA-binding response regulator</fullName>
    </submittedName>
</protein>
<feature type="DNA-binding region" description="OmpR/PhoB-type" evidence="3">
    <location>
        <begin position="141"/>
        <end position="234"/>
    </location>
</feature>
<dbReference type="GO" id="GO:0006355">
    <property type="term" value="P:regulation of DNA-templated transcription"/>
    <property type="evidence" value="ECO:0007669"/>
    <property type="project" value="InterPro"/>
</dbReference>
<dbReference type="SUPFAM" id="SSF52172">
    <property type="entry name" value="CheY-like"/>
    <property type="match status" value="1"/>
</dbReference>
<dbReference type="PANTHER" id="PTHR48111">
    <property type="entry name" value="REGULATOR OF RPOS"/>
    <property type="match status" value="1"/>
</dbReference>
<evidence type="ECO:0000313" key="6">
    <source>
        <dbReference type="EMBL" id="GGZ15019.1"/>
    </source>
</evidence>